<evidence type="ECO:0000256" key="11">
    <source>
        <dbReference type="RuleBase" id="RU368036"/>
    </source>
</evidence>
<sequence length="568" mass="60941">MNKLKLFVLAGLIGLASCTTPEQETPKKRGLVTEKAMVVSAHPLASEIGKNIMEQGGNAVDAAIATQFALAVVYPGAGNIGGGGFMVSRMANGEIATLDYREKAPLAGGRDMYLDENGDVIDRLSTRGHLAAGVPGTVAGLAAAHKKYGKLDWKALVQPAIDLAANGWELTEKEAGKLNGNAEAFRTYNTVMPEYFLKNEGEEWKAGDMVSNPDQAATLTRIRDNGRDGFYKGETAKLIVEEMERGNGLISLEDLAGYEAVWRKPITGQYRDYGFISMPPPSSGGVAIAQLFNAVEPFDLKEMGFHSTESIHLIAEAERRVYADRAEHLGDTDFWDVPRDGLTEKAYMTERMKDFSGEKATLSSDISAGSPAGYESDETTHLSVIDGDGNAVSVTTTLNGGMGSKVFVGGAGFLLNNEMDDFSIKPGTPNMYGLVGGEANAIQPGKRMLSSMTPTIVTKGDKLYMVVGTPGGSTIITSVFQTILNVVEWDMGMQEAVEAPRFHHQWLPDGIMYERDGFDQATLDALKAKGHEFFDRGAIGRVDAILVLPDGKLEGGADPRGDDKAAGF</sequence>
<dbReference type="UniPathway" id="UPA00204"/>
<dbReference type="GO" id="GO:0006750">
    <property type="term" value="P:glutathione biosynthetic process"/>
    <property type="evidence" value="ECO:0007669"/>
    <property type="project" value="UniProtKB-KW"/>
</dbReference>
<dbReference type="InterPro" id="IPR051792">
    <property type="entry name" value="GGT_bact"/>
</dbReference>
<dbReference type="GeneID" id="99987388"/>
<dbReference type="Gene3D" id="1.10.246.130">
    <property type="match status" value="1"/>
</dbReference>
<dbReference type="InterPro" id="IPR043138">
    <property type="entry name" value="GGT_lsub"/>
</dbReference>
<keyword evidence="7 11" id="KW-0012">Acyltransferase</keyword>
<feature type="binding site" evidence="10">
    <location>
        <begin position="397"/>
        <end position="399"/>
    </location>
    <ligand>
        <name>L-glutamate</name>
        <dbReference type="ChEBI" id="CHEBI:29985"/>
    </ligand>
</feature>
<dbReference type="OrthoDB" id="9781342at2"/>
<dbReference type="Gene3D" id="3.60.20.40">
    <property type="match status" value="1"/>
</dbReference>
<reference evidence="13" key="1">
    <citation type="submission" date="2016-10" db="EMBL/GenBank/DDBJ databases">
        <authorList>
            <person name="Varghese N."/>
            <person name="Submissions S."/>
        </authorList>
    </citation>
    <scope>NUCLEOTIDE SEQUENCE [LARGE SCALE GENOMIC DNA]</scope>
    <source>
        <strain evidence="13">CGMCC 1.12402</strain>
    </source>
</reference>
<dbReference type="EC" id="2.3.2.2" evidence="11"/>
<proteinExistence type="inferred from homology"/>
<evidence type="ECO:0000256" key="4">
    <source>
        <dbReference type="ARBA" id="ARBA00022679"/>
    </source>
</evidence>
<gene>
    <name evidence="12" type="ORF">SAMN05216290_2697</name>
</gene>
<dbReference type="InterPro" id="IPR000101">
    <property type="entry name" value="GGT_peptidase"/>
</dbReference>
<comment type="subunit">
    <text evidence="11">This enzyme consists of two polypeptide chains, which are synthesized in precursor form from a single polypeptide.</text>
</comment>
<dbReference type="Pfam" id="PF01019">
    <property type="entry name" value="G_glu_transpept"/>
    <property type="match status" value="1"/>
</dbReference>
<comment type="PTM">
    <text evidence="11">Cleaved by autocatalysis into a large and a small subunit.</text>
</comment>
<comment type="similarity">
    <text evidence="3 11">Belongs to the gamma-glutamyltransferase family.</text>
</comment>
<feature type="binding site" evidence="10">
    <location>
        <position position="472"/>
    </location>
    <ligand>
        <name>L-glutamate</name>
        <dbReference type="ChEBI" id="CHEBI:29985"/>
    </ligand>
</feature>
<accession>A0A1I0QV85</accession>
<evidence type="ECO:0000256" key="9">
    <source>
        <dbReference type="PIRSR" id="PIRSR600101-1"/>
    </source>
</evidence>
<comment type="catalytic activity">
    <reaction evidence="2 11">
        <text>glutathione + H2O = L-cysteinylglycine + L-glutamate</text>
        <dbReference type="Rhea" id="RHEA:28807"/>
        <dbReference type="ChEBI" id="CHEBI:15377"/>
        <dbReference type="ChEBI" id="CHEBI:29985"/>
        <dbReference type="ChEBI" id="CHEBI:57925"/>
        <dbReference type="ChEBI" id="CHEBI:61694"/>
        <dbReference type="EC" id="3.4.19.13"/>
    </reaction>
</comment>
<dbReference type="InterPro" id="IPR029055">
    <property type="entry name" value="Ntn_hydrolases_N"/>
</dbReference>
<evidence type="ECO:0000313" key="13">
    <source>
        <dbReference type="Proteomes" id="UP000199437"/>
    </source>
</evidence>
<evidence type="ECO:0000256" key="6">
    <source>
        <dbReference type="ARBA" id="ARBA00023145"/>
    </source>
</evidence>
<keyword evidence="6 11" id="KW-0865">Zymogen</keyword>
<dbReference type="PRINTS" id="PR01210">
    <property type="entry name" value="GGTRANSPTASE"/>
</dbReference>
<dbReference type="SUPFAM" id="SSF56235">
    <property type="entry name" value="N-terminal nucleophile aminohydrolases (Ntn hydrolases)"/>
    <property type="match status" value="1"/>
</dbReference>
<evidence type="ECO:0000256" key="2">
    <source>
        <dbReference type="ARBA" id="ARBA00001089"/>
    </source>
</evidence>
<dbReference type="STRING" id="1267423.SAMN05216290_2697"/>
<feature type="binding site" evidence="10">
    <location>
        <begin position="450"/>
        <end position="451"/>
    </location>
    <ligand>
        <name>L-glutamate</name>
        <dbReference type="ChEBI" id="CHEBI:29985"/>
    </ligand>
</feature>
<dbReference type="EMBL" id="FOIR01000002">
    <property type="protein sequence ID" value="SEW30901.1"/>
    <property type="molecule type" value="Genomic_DNA"/>
</dbReference>
<dbReference type="PANTHER" id="PTHR43199:SF1">
    <property type="entry name" value="GLUTATHIONE HYDROLASE PROENZYME"/>
    <property type="match status" value="1"/>
</dbReference>
<evidence type="ECO:0000313" key="12">
    <source>
        <dbReference type="EMBL" id="SEW30901.1"/>
    </source>
</evidence>
<evidence type="ECO:0000256" key="5">
    <source>
        <dbReference type="ARBA" id="ARBA00022801"/>
    </source>
</evidence>
<keyword evidence="13" id="KW-1185">Reference proteome</keyword>
<protein>
    <recommendedName>
        <fullName evidence="11">Glutathione hydrolase proenzyme</fullName>
        <ecNumber evidence="11">2.3.2.2</ecNumber>
        <ecNumber evidence="11">3.4.19.13</ecNumber>
    </recommendedName>
    <component>
        <recommendedName>
            <fullName evidence="11">Glutathione hydrolase large chain</fullName>
        </recommendedName>
    </component>
    <component>
        <recommendedName>
            <fullName evidence="11">Glutathione hydrolase small chain</fullName>
        </recommendedName>
    </component>
</protein>
<dbReference type="AlphaFoldDB" id="A0A1I0QV85"/>
<feature type="binding site" evidence="10">
    <location>
        <position position="421"/>
    </location>
    <ligand>
        <name>L-glutamate</name>
        <dbReference type="ChEBI" id="CHEBI:29985"/>
    </ligand>
</feature>
<feature type="binding site" evidence="10">
    <location>
        <position position="101"/>
    </location>
    <ligand>
        <name>L-glutamate</name>
        <dbReference type="ChEBI" id="CHEBI:29985"/>
    </ligand>
</feature>
<comment type="catalytic activity">
    <reaction evidence="1 11">
        <text>an S-substituted glutathione + H2O = an S-substituted L-cysteinylglycine + L-glutamate</text>
        <dbReference type="Rhea" id="RHEA:59468"/>
        <dbReference type="ChEBI" id="CHEBI:15377"/>
        <dbReference type="ChEBI" id="CHEBI:29985"/>
        <dbReference type="ChEBI" id="CHEBI:90779"/>
        <dbReference type="ChEBI" id="CHEBI:143103"/>
        <dbReference type="EC" id="3.4.19.13"/>
    </reaction>
</comment>
<dbReference type="NCBIfam" id="TIGR00066">
    <property type="entry name" value="g_glut_trans"/>
    <property type="match status" value="1"/>
</dbReference>
<dbReference type="GO" id="GO:0036374">
    <property type="term" value="F:glutathione hydrolase activity"/>
    <property type="evidence" value="ECO:0007669"/>
    <property type="project" value="UniProtKB-UniRule"/>
</dbReference>
<evidence type="ECO:0000256" key="8">
    <source>
        <dbReference type="ARBA" id="ARBA00047417"/>
    </source>
</evidence>
<dbReference type="EC" id="3.4.19.13" evidence="11"/>
<keyword evidence="11" id="KW-0317">Glutathione biosynthesis</keyword>
<evidence type="ECO:0000256" key="10">
    <source>
        <dbReference type="PIRSR" id="PIRSR600101-2"/>
    </source>
</evidence>
<dbReference type="PANTHER" id="PTHR43199">
    <property type="entry name" value="GLUTATHIONE HYDROLASE"/>
    <property type="match status" value="1"/>
</dbReference>
<evidence type="ECO:0000256" key="3">
    <source>
        <dbReference type="ARBA" id="ARBA00009381"/>
    </source>
</evidence>
<evidence type="ECO:0000256" key="1">
    <source>
        <dbReference type="ARBA" id="ARBA00001049"/>
    </source>
</evidence>
<evidence type="ECO:0000256" key="7">
    <source>
        <dbReference type="ARBA" id="ARBA00023315"/>
    </source>
</evidence>
<dbReference type="Proteomes" id="UP000199437">
    <property type="component" value="Unassembled WGS sequence"/>
</dbReference>
<dbReference type="GO" id="GO:0103068">
    <property type="term" value="F:leukotriene C4 gamma-glutamyl transferase activity"/>
    <property type="evidence" value="ECO:0007669"/>
    <property type="project" value="UniProtKB-EC"/>
</dbReference>
<name>A0A1I0QV85_9BACT</name>
<comment type="pathway">
    <text evidence="11">Sulfur metabolism; glutathione metabolism.</text>
</comment>
<keyword evidence="5 11" id="KW-0378">Hydrolase</keyword>
<comment type="catalytic activity">
    <reaction evidence="8 11">
        <text>an N-terminal (5-L-glutamyl)-[peptide] + an alpha-amino acid = 5-L-glutamyl amino acid + an N-terminal L-alpha-aminoacyl-[peptide]</text>
        <dbReference type="Rhea" id="RHEA:23904"/>
        <dbReference type="Rhea" id="RHEA-COMP:9780"/>
        <dbReference type="Rhea" id="RHEA-COMP:9795"/>
        <dbReference type="ChEBI" id="CHEBI:77644"/>
        <dbReference type="ChEBI" id="CHEBI:78597"/>
        <dbReference type="ChEBI" id="CHEBI:78599"/>
        <dbReference type="ChEBI" id="CHEBI:78608"/>
        <dbReference type="EC" id="2.3.2.2"/>
    </reaction>
</comment>
<dbReference type="GO" id="GO:0006751">
    <property type="term" value="P:glutathione catabolic process"/>
    <property type="evidence" value="ECO:0007669"/>
    <property type="project" value="UniProtKB-UniRule"/>
</dbReference>
<feature type="active site" description="Nucleophile" evidence="9">
    <location>
        <position position="379"/>
    </location>
</feature>
<dbReference type="PROSITE" id="PS51257">
    <property type="entry name" value="PROKAR_LIPOPROTEIN"/>
    <property type="match status" value="1"/>
</dbReference>
<organism evidence="12 13">
    <name type="scientific">Roseivirga pacifica</name>
    <dbReference type="NCBI Taxonomy" id="1267423"/>
    <lineage>
        <taxon>Bacteria</taxon>
        <taxon>Pseudomonadati</taxon>
        <taxon>Bacteroidota</taxon>
        <taxon>Cytophagia</taxon>
        <taxon>Cytophagales</taxon>
        <taxon>Roseivirgaceae</taxon>
        <taxon>Roseivirga</taxon>
    </lineage>
</organism>
<dbReference type="InterPro" id="IPR043137">
    <property type="entry name" value="GGT_ssub_C"/>
</dbReference>
<keyword evidence="4 11" id="KW-0808">Transferase</keyword>
<dbReference type="RefSeq" id="WP_090259087.1">
    <property type="nucleotide sequence ID" value="NZ_FOIR01000002.1"/>
</dbReference>